<protein>
    <submittedName>
        <fullName evidence="2">Uncharacterized protein</fullName>
    </submittedName>
</protein>
<dbReference type="AlphaFoldDB" id="A0A9I9DVW9"/>
<proteinExistence type="predicted"/>
<name>A0A9I9DVW9_CUCME</name>
<dbReference type="EnsemblPlants" id="MELO3C024367.2.1">
    <property type="protein sequence ID" value="MELO3C024367.2.1"/>
    <property type="gene ID" value="MELO3C024367.2"/>
</dbReference>
<feature type="compositionally biased region" description="Basic and acidic residues" evidence="1">
    <location>
        <begin position="20"/>
        <end position="35"/>
    </location>
</feature>
<evidence type="ECO:0000256" key="1">
    <source>
        <dbReference type="SAM" id="MobiDB-lite"/>
    </source>
</evidence>
<evidence type="ECO:0000313" key="2">
    <source>
        <dbReference type="EnsemblPlants" id="MELO3C024367.2.1"/>
    </source>
</evidence>
<sequence length="54" mass="6304">MEQNQRRIVPPLSGETTTFSREKFVGKQRKREGELGFRLSGNGGRRRKRRKETG</sequence>
<accession>A0A9I9DVW9</accession>
<dbReference type="Gramene" id="MELO3C024367.2.1">
    <property type="protein sequence ID" value="MELO3C024367.2.1"/>
    <property type="gene ID" value="MELO3C024367.2"/>
</dbReference>
<feature type="region of interest" description="Disordered" evidence="1">
    <location>
        <begin position="1"/>
        <end position="54"/>
    </location>
</feature>
<reference evidence="2" key="1">
    <citation type="submission" date="2023-03" db="UniProtKB">
        <authorList>
            <consortium name="EnsemblPlants"/>
        </authorList>
    </citation>
    <scope>IDENTIFICATION</scope>
</reference>
<organism evidence="2">
    <name type="scientific">Cucumis melo</name>
    <name type="common">Muskmelon</name>
    <dbReference type="NCBI Taxonomy" id="3656"/>
    <lineage>
        <taxon>Eukaryota</taxon>
        <taxon>Viridiplantae</taxon>
        <taxon>Streptophyta</taxon>
        <taxon>Embryophyta</taxon>
        <taxon>Tracheophyta</taxon>
        <taxon>Spermatophyta</taxon>
        <taxon>Magnoliopsida</taxon>
        <taxon>eudicotyledons</taxon>
        <taxon>Gunneridae</taxon>
        <taxon>Pentapetalae</taxon>
        <taxon>rosids</taxon>
        <taxon>fabids</taxon>
        <taxon>Cucurbitales</taxon>
        <taxon>Cucurbitaceae</taxon>
        <taxon>Benincaseae</taxon>
        <taxon>Cucumis</taxon>
    </lineage>
</organism>
<feature type="compositionally biased region" description="Basic residues" evidence="1">
    <location>
        <begin position="44"/>
        <end position="54"/>
    </location>
</feature>